<dbReference type="PANTHER" id="PTHR42711">
    <property type="entry name" value="ABC TRANSPORTER ATP-BINDING PROTEIN"/>
    <property type="match status" value="1"/>
</dbReference>
<dbReference type="GO" id="GO:0005524">
    <property type="term" value="F:ATP binding"/>
    <property type="evidence" value="ECO:0007669"/>
    <property type="project" value="UniProtKB-KW"/>
</dbReference>
<keyword evidence="2" id="KW-0547">Nucleotide-binding</keyword>
<dbReference type="AlphaFoldDB" id="A0A553V5Y6"/>
<dbReference type="Gene3D" id="3.40.50.300">
    <property type="entry name" value="P-loop containing nucleotide triphosphate hydrolases"/>
    <property type="match status" value="1"/>
</dbReference>
<dbReference type="PANTHER" id="PTHR42711:SF17">
    <property type="entry name" value="ABC TRANSPORTER ATP-BINDING PROTEIN"/>
    <property type="match status" value="1"/>
</dbReference>
<dbReference type="PROSITE" id="PS00211">
    <property type="entry name" value="ABC_TRANSPORTER_1"/>
    <property type="match status" value="1"/>
</dbReference>
<comment type="caution">
    <text evidence="5">The sequence shown here is derived from an EMBL/GenBank/DDBJ whole genome shotgun (WGS) entry which is preliminary data.</text>
</comment>
<evidence type="ECO:0000313" key="5">
    <source>
        <dbReference type="EMBL" id="TSA87877.1"/>
    </source>
</evidence>
<dbReference type="CDD" id="cd03230">
    <property type="entry name" value="ABC_DR_subfamily_A"/>
    <property type="match status" value="1"/>
</dbReference>
<protein>
    <submittedName>
        <fullName evidence="5">ABC transporter ATP-binding protein</fullName>
    </submittedName>
</protein>
<keyword evidence="3 5" id="KW-0067">ATP-binding</keyword>
<dbReference type="InterPro" id="IPR003439">
    <property type="entry name" value="ABC_transporter-like_ATP-bd"/>
</dbReference>
<evidence type="ECO:0000313" key="6">
    <source>
        <dbReference type="Proteomes" id="UP000316092"/>
    </source>
</evidence>
<organism evidence="5 6">
    <name type="scientific">Deinococcus detaillensis</name>
    <dbReference type="NCBI Taxonomy" id="2592048"/>
    <lineage>
        <taxon>Bacteria</taxon>
        <taxon>Thermotogati</taxon>
        <taxon>Deinococcota</taxon>
        <taxon>Deinococci</taxon>
        <taxon>Deinococcales</taxon>
        <taxon>Deinococcaceae</taxon>
        <taxon>Deinococcus</taxon>
    </lineage>
</organism>
<dbReference type="OrthoDB" id="2290519at2"/>
<gene>
    <name evidence="5" type="ORF">FNU79_01105</name>
</gene>
<accession>A0A553V5Y6</accession>
<dbReference type="GO" id="GO:0016887">
    <property type="term" value="F:ATP hydrolysis activity"/>
    <property type="evidence" value="ECO:0007669"/>
    <property type="project" value="InterPro"/>
</dbReference>
<dbReference type="InterPro" id="IPR003593">
    <property type="entry name" value="AAA+_ATPase"/>
</dbReference>
<name>A0A553V5Y6_9DEIO</name>
<proteinExistence type="predicted"/>
<evidence type="ECO:0000259" key="4">
    <source>
        <dbReference type="PROSITE" id="PS50893"/>
    </source>
</evidence>
<evidence type="ECO:0000256" key="3">
    <source>
        <dbReference type="ARBA" id="ARBA00022840"/>
    </source>
</evidence>
<dbReference type="InterPro" id="IPR050763">
    <property type="entry name" value="ABC_transporter_ATP-binding"/>
</dbReference>
<keyword evidence="1" id="KW-0813">Transport</keyword>
<dbReference type="PROSITE" id="PS50893">
    <property type="entry name" value="ABC_TRANSPORTER_2"/>
    <property type="match status" value="1"/>
</dbReference>
<evidence type="ECO:0000256" key="2">
    <source>
        <dbReference type="ARBA" id="ARBA00022741"/>
    </source>
</evidence>
<dbReference type="RefSeq" id="WP_143719074.1">
    <property type="nucleotide sequence ID" value="NZ_VKDB01000001.1"/>
</dbReference>
<dbReference type="Proteomes" id="UP000316092">
    <property type="component" value="Unassembled WGS sequence"/>
</dbReference>
<evidence type="ECO:0000256" key="1">
    <source>
        <dbReference type="ARBA" id="ARBA00022448"/>
    </source>
</evidence>
<keyword evidence="6" id="KW-1185">Reference proteome</keyword>
<reference evidence="5 6" key="1">
    <citation type="submission" date="2019-07" db="EMBL/GenBank/DDBJ databases">
        <title>Deinococcus detaillus sp. nov., isolated from humus soil in Antarctica.</title>
        <authorList>
            <person name="Zhang K."/>
        </authorList>
    </citation>
    <scope>NUCLEOTIDE SEQUENCE [LARGE SCALE GENOMIC DNA]</scope>
    <source>
        <strain evidence="5 6">H1</strain>
    </source>
</reference>
<feature type="domain" description="ABC transporter" evidence="4">
    <location>
        <begin position="5"/>
        <end position="228"/>
    </location>
</feature>
<dbReference type="Pfam" id="PF00005">
    <property type="entry name" value="ABC_tran"/>
    <property type="match status" value="1"/>
</dbReference>
<dbReference type="EMBL" id="VKDB01000001">
    <property type="protein sequence ID" value="TSA87877.1"/>
    <property type="molecule type" value="Genomic_DNA"/>
</dbReference>
<dbReference type="SUPFAM" id="SSF52540">
    <property type="entry name" value="P-loop containing nucleoside triphosphate hydrolases"/>
    <property type="match status" value="1"/>
</dbReference>
<sequence>MNDIVCFEHLTQRFGTLTALSDLNLELRAGQLSALLGPNGAGKTTAIDLMLGLSSPTQGTVRVMGSDPRSTTTRAGVGAMLQDINVPAGLSVRELVALYAALYPSPMTVDKALTLSGLTEQAKQRVSGLSGGQKRRLSFALAVVGQPKLLLLDEPTVGMDVQSRNAFWQGIAELRSGGCTVLLTTHLLEEVDRAADRVILLNKGKLVADGTPSSIRERVGVSKVRFSSQLADEQLRALPGADTFTFAAEGRASFSSRTPELLVRAALDADPDLKHLEVSQASLEDAFLSLTSDSLTSPGAVSA</sequence>
<dbReference type="InterPro" id="IPR017871">
    <property type="entry name" value="ABC_transporter-like_CS"/>
</dbReference>
<dbReference type="SMART" id="SM00382">
    <property type="entry name" value="AAA"/>
    <property type="match status" value="1"/>
</dbReference>
<dbReference type="InterPro" id="IPR027417">
    <property type="entry name" value="P-loop_NTPase"/>
</dbReference>